<comment type="caution">
    <text evidence="1">The sequence shown here is derived from an EMBL/GenBank/DDBJ whole genome shotgun (WGS) entry which is preliminary data.</text>
</comment>
<evidence type="ECO:0000313" key="1">
    <source>
        <dbReference type="EMBL" id="CCF85571.1"/>
    </source>
</evidence>
<name>I4ELK9_9BACT</name>
<gene>
    <name evidence="1" type="ORF">NITHO_5160015</name>
</gene>
<dbReference type="AlphaFoldDB" id="I4ELK9"/>
<organism evidence="1 2">
    <name type="scientific">Nitrolancea hollandica Lb</name>
    <dbReference type="NCBI Taxonomy" id="1129897"/>
    <lineage>
        <taxon>Bacteria</taxon>
        <taxon>Pseudomonadati</taxon>
        <taxon>Thermomicrobiota</taxon>
        <taxon>Thermomicrobia</taxon>
        <taxon>Sphaerobacterales</taxon>
        <taxon>Sphaerobacterineae</taxon>
        <taxon>Sphaerobacteraceae</taxon>
        <taxon>Nitrolancea</taxon>
    </lineage>
</organism>
<proteinExistence type="predicted"/>
<dbReference type="Proteomes" id="UP000004221">
    <property type="component" value="Unassembled WGS sequence"/>
</dbReference>
<dbReference type="RefSeq" id="WP_008480565.1">
    <property type="nucleotide sequence ID" value="NZ_CAGS01000464.1"/>
</dbReference>
<keyword evidence="2" id="KW-1185">Reference proteome</keyword>
<accession>I4ELK9</accession>
<reference evidence="1 2" key="1">
    <citation type="journal article" date="2012" name="ISME J.">
        <title>Nitrification expanded: discovery, physiology and genomics of a nitrite-oxidizing bacterium from the phylum Chloroflexi.</title>
        <authorList>
            <person name="Sorokin D.Y."/>
            <person name="Lucker S."/>
            <person name="Vejmelkova D."/>
            <person name="Kostrikina N.A."/>
            <person name="Kleerebezem R."/>
            <person name="Rijpstra W.I."/>
            <person name="Damste J.S."/>
            <person name="Le Paslier D."/>
            <person name="Muyzer G."/>
            <person name="Wagner M."/>
            <person name="van Loosdrecht M.C."/>
            <person name="Daims H."/>
        </authorList>
    </citation>
    <scope>NUCLEOTIDE SEQUENCE [LARGE SCALE GENOMIC DNA]</scope>
    <source>
        <strain evidence="2">none</strain>
    </source>
</reference>
<dbReference type="EMBL" id="CAGS01000464">
    <property type="protein sequence ID" value="CCF85571.1"/>
    <property type="molecule type" value="Genomic_DNA"/>
</dbReference>
<protein>
    <submittedName>
        <fullName evidence="1">Uncharacterized protein</fullName>
    </submittedName>
</protein>
<evidence type="ECO:0000313" key="2">
    <source>
        <dbReference type="Proteomes" id="UP000004221"/>
    </source>
</evidence>
<sequence length="133" mass="15541">MAYSERAIERRRCTGTTKAGDPCQAWAVWDDPRQLCVQHAGRGQRGPRSGVRKSERTHYQPCTGIAYAWPHRPGSGLCCWPDPPRYRSLIPPSTHSWPRVTPEMRQFQRMLSQRWGYWGNPRSRKMYGPRSWL</sequence>